<protein>
    <submittedName>
        <fullName evidence="1">Uncharacterized protein</fullName>
    </submittedName>
</protein>
<proteinExistence type="predicted"/>
<keyword evidence="2" id="KW-1185">Reference proteome</keyword>
<sequence length="86" mass="9096">MQAGDDFGTELGRFGVGDPEAEGVFAAFHVHVDGQVGDLGGGHALVLDSQPQAVDIEDRVHFVQGLGLPQRDFVGHHFGDVGDQFP</sequence>
<evidence type="ECO:0000313" key="1">
    <source>
        <dbReference type="EMBL" id="KFU75806.1"/>
    </source>
</evidence>
<reference evidence="1 2" key="1">
    <citation type="journal article" date="2014" name="Genome Announc.">
        <title>Draft Genome Sequence of Amycolatopsis lurida NRRL 2430, Producer of the Glycopeptide Family Antibiotic Ristocetin.</title>
        <authorList>
            <person name="Kwun M.J."/>
            <person name="Hong H.J."/>
        </authorList>
    </citation>
    <scope>NUCLEOTIDE SEQUENCE [LARGE SCALE GENOMIC DNA]</scope>
    <source>
        <strain evidence="1 2">NRRL 2430</strain>
    </source>
</reference>
<dbReference type="EMBL" id="JFBM01000055">
    <property type="protein sequence ID" value="KFU75806.1"/>
    <property type="molecule type" value="Genomic_DNA"/>
</dbReference>
<name>A0A2P2FGF7_AMYLU</name>
<organism evidence="1 2">
    <name type="scientific">Amycolatopsis lurida NRRL 2430</name>
    <dbReference type="NCBI Taxonomy" id="1460371"/>
    <lineage>
        <taxon>Bacteria</taxon>
        <taxon>Bacillati</taxon>
        <taxon>Actinomycetota</taxon>
        <taxon>Actinomycetes</taxon>
        <taxon>Pseudonocardiales</taxon>
        <taxon>Pseudonocardiaceae</taxon>
        <taxon>Amycolatopsis</taxon>
    </lineage>
</organism>
<comment type="caution">
    <text evidence="1">The sequence shown here is derived from an EMBL/GenBank/DDBJ whole genome shotgun (WGS) entry which is preliminary data.</text>
</comment>
<gene>
    <name evidence="1" type="ORF">BB31_39600</name>
</gene>
<dbReference type="Proteomes" id="UP000256220">
    <property type="component" value="Unassembled WGS sequence"/>
</dbReference>
<accession>A0A2P2FGF7</accession>
<evidence type="ECO:0000313" key="2">
    <source>
        <dbReference type="Proteomes" id="UP000256220"/>
    </source>
</evidence>
<dbReference type="AlphaFoldDB" id="A0A2P2FGF7"/>